<dbReference type="EMBL" id="CP058649">
    <property type="protein sequence ID" value="QUI23590.1"/>
    <property type="molecule type" value="Genomic_DNA"/>
</dbReference>
<feature type="domain" description="Response regulatory" evidence="10">
    <location>
        <begin position="6"/>
        <end position="119"/>
    </location>
</feature>
<dbReference type="FunFam" id="3.40.50.2300:FF:000001">
    <property type="entry name" value="DNA-binding response regulator PhoB"/>
    <property type="match status" value="1"/>
</dbReference>
<keyword evidence="5 9" id="KW-0238">DNA-binding</keyword>
<dbReference type="PANTHER" id="PTHR48111">
    <property type="entry name" value="REGULATOR OF RPOS"/>
    <property type="match status" value="1"/>
</dbReference>
<evidence type="ECO:0000256" key="3">
    <source>
        <dbReference type="ARBA" id="ARBA00023012"/>
    </source>
</evidence>
<dbReference type="InterPro" id="IPR001867">
    <property type="entry name" value="OmpR/PhoB-type_DNA-bd"/>
</dbReference>
<keyword evidence="6" id="KW-0804">Transcription</keyword>
<evidence type="ECO:0000256" key="5">
    <source>
        <dbReference type="ARBA" id="ARBA00023125"/>
    </source>
</evidence>
<keyword evidence="2 8" id="KW-0597">Phosphoprotein</keyword>
<evidence type="ECO:0000259" key="11">
    <source>
        <dbReference type="PROSITE" id="PS51755"/>
    </source>
</evidence>
<comment type="function">
    <text evidence="7">May play the central regulatory role in sporulation. It may be an element of the effector pathway responsible for the activation of sporulation genes in response to nutritional stress. Spo0A may act in concert with spo0H (a sigma factor) to control the expression of some genes that are critical to the sporulation process.</text>
</comment>
<accession>A0A8J8SH79</accession>
<dbReference type="Pfam" id="PF00072">
    <property type="entry name" value="Response_reg"/>
    <property type="match status" value="1"/>
</dbReference>
<dbReference type="SMART" id="SM00862">
    <property type="entry name" value="Trans_reg_C"/>
    <property type="match status" value="1"/>
</dbReference>
<sequence>MSGKNRILVVEDDNAINQMITALMMKNGYQVIRAYSGTEAVMHLEQGKFDLVLLDLMLPGLTGEDVLKQIRKKYHMPVIIISAKIDKSSKIALLKLGADDYITKPFDMDELEARIHANLRRYHHRGFQESLGKLSYKDIVLDQDTKEVFVQGKQLTLTAREYRILALLMHHPHKVFSRGNLFESVWEEPYMRDDNTINVHMSKLRCKLQEVNPHENYIETIWGMGYKLI</sequence>
<evidence type="ECO:0000256" key="9">
    <source>
        <dbReference type="PROSITE-ProRule" id="PRU01091"/>
    </source>
</evidence>
<feature type="modified residue" description="4-aspartylphosphate" evidence="8">
    <location>
        <position position="55"/>
    </location>
</feature>
<reference evidence="12" key="1">
    <citation type="submission" date="2020-07" db="EMBL/GenBank/DDBJ databases">
        <title>Vallitalea pronyensis genome.</title>
        <authorList>
            <person name="Postec A."/>
        </authorList>
    </citation>
    <scope>NUCLEOTIDE SEQUENCE</scope>
    <source>
        <strain evidence="12">FatNI3</strain>
    </source>
</reference>
<dbReference type="InterPro" id="IPR011006">
    <property type="entry name" value="CheY-like_superfamily"/>
</dbReference>
<dbReference type="Gene3D" id="6.10.250.690">
    <property type="match status" value="1"/>
</dbReference>
<dbReference type="SUPFAM" id="SSF52172">
    <property type="entry name" value="CheY-like"/>
    <property type="match status" value="1"/>
</dbReference>
<gene>
    <name evidence="12" type="ORF">HZI73_15415</name>
</gene>
<evidence type="ECO:0000256" key="2">
    <source>
        <dbReference type="ARBA" id="ARBA00022553"/>
    </source>
</evidence>
<dbReference type="GO" id="GO:0000156">
    <property type="term" value="F:phosphorelay response regulator activity"/>
    <property type="evidence" value="ECO:0007669"/>
    <property type="project" value="TreeGrafter"/>
</dbReference>
<evidence type="ECO:0000256" key="7">
    <source>
        <dbReference type="ARBA" id="ARBA00024867"/>
    </source>
</evidence>
<dbReference type="AlphaFoldDB" id="A0A8J8SH79"/>
<dbReference type="SMART" id="SM00448">
    <property type="entry name" value="REC"/>
    <property type="match status" value="1"/>
</dbReference>
<evidence type="ECO:0000259" key="10">
    <source>
        <dbReference type="PROSITE" id="PS50110"/>
    </source>
</evidence>
<dbReference type="InterPro" id="IPR036388">
    <property type="entry name" value="WH-like_DNA-bd_sf"/>
</dbReference>
<dbReference type="GO" id="GO:0032993">
    <property type="term" value="C:protein-DNA complex"/>
    <property type="evidence" value="ECO:0007669"/>
    <property type="project" value="TreeGrafter"/>
</dbReference>
<evidence type="ECO:0000256" key="8">
    <source>
        <dbReference type="PROSITE-ProRule" id="PRU00169"/>
    </source>
</evidence>
<dbReference type="PROSITE" id="PS51755">
    <property type="entry name" value="OMPR_PHOB"/>
    <property type="match status" value="1"/>
</dbReference>
<keyword evidence="13" id="KW-1185">Reference proteome</keyword>
<feature type="domain" description="OmpR/PhoB-type" evidence="11">
    <location>
        <begin position="131"/>
        <end position="229"/>
    </location>
</feature>
<evidence type="ECO:0000313" key="13">
    <source>
        <dbReference type="Proteomes" id="UP000683246"/>
    </source>
</evidence>
<dbReference type="InterPro" id="IPR039420">
    <property type="entry name" value="WalR-like"/>
</dbReference>
<dbReference type="Proteomes" id="UP000683246">
    <property type="component" value="Chromosome"/>
</dbReference>
<keyword evidence="3" id="KW-0902">Two-component regulatory system</keyword>
<dbReference type="Gene3D" id="3.40.50.2300">
    <property type="match status" value="1"/>
</dbReference>
<dbReference type="RefSeq" id="WP_212694275.1">
    <property type="nucleotide sequence ID" value="NZ_CP058649.1"/>
</dbReference>
<dbReference type="CDD" id="cd00383">
    <property type="entry name" value="trans_reg_C"/>
    <property type="match status" value="1"/>
</dbReference>
<dbReference type="GO" id="GO:0005829">
    <property type="term" value="C:cytosol"/>
    <property type="evidence" value="ECO:0007669"/>
    <property type="project" value="TreeGrafter"/>
</dbReference>
<dbReference type="GO" id="GO:0000976">
    <property type="term" value="F:transcription cis-regulatory region binding"/>
    <property type="evidence" value="ECO:0007669"/>
    <property type="project" value="TreeGrafter"/>
</dbReference>
<keyword evidence="4" id="KW-0805">Transcription regulation</keyword>
<dbReference type="PROSITE" id="PS50110">
    <property type="entry name" value="RESPONSE_REGULATORY"/>
    <property type="match status" value="1"/>
</dbReference>
<evidence type="ECO:0000256" key="6">
    <source>
        <dbReference type="ARBA" id="ARBA00023163"/>
    </source>
</evidence>
<name>A0A8J8SH79_9FIRM</name>
<dbReference type="KEGG" id="vpy:HZI73_15415"/>
<protein>
    <recommendedName>
        <fullName evidence="1">Stage 0 sporulation protein A homolog</fullName>
    </recommendedName>
</protein>
<dbReference type="Gene3D" id="1.10.10.10">
    <property type="entry name" value="Winged helix-like DNA-binding domain superfamily/Winged helix DNA-binding domain"/>
    <property type="match status" value="1"/>
</dbReference>
<proteinExistence type="predicted"/>
<dbReference type="FunFam" id="1.10.10.10:FF:000018">
    <property type="entry name" value="DNA-binding response regulator ResD"/>
    <property type="match status" value="1"/>
</dbReference>
<evidence type="ECO:0000256" key="4">
    <source>
        <dbReference type="ARBA" id="ARBA00023015"/>
    </source>
</evidence>
<dbReference type="Pfam" id="PF00486">
    <property type="entry name" value="Trans_reg_C"/>
    <property type="match status" value="1"/>
</dbReference>
<feature type="DNA-binding region" description="OmpR/PhoB-type" evidence="9">
    <location>
        <begin position="131"/>
        <end position="229"/>
    </location>
</feature>
<dbReference type="GO" id="GO:0006355">
    <property type="term" value="P:regulation of DNA-templated transcription"/>
    <property type="evidence" value="ECO:0007669"/>
    <property type="project" value="InterPro"/>
</dbReference>
<dbReference type="PANTHER" id="PTHR48111:SF2">
    <property type="entry name" value="RESPONSE REGULATOR SAER"/>
    <property type="match status" value="1"/>
</dbReference>
<dbReference type="InterPro" id="IPR001789">
    <property type="entry name" value="Sig_transdc_resp-reg_receiver"/>
</dbReference>
<evidence type="ECO:0000256" key="1">
    <source>
        <dbReference type="ARBA" id="ARBA00018672"/>
    </source>
</evidence>
<organism evidence="12 13">
    <name type="scientific">Vallitalea pronyensis</name>
    <dbReference type="NCBI Taxonomy" id="1348613"/>
    <lineage>
        <taxon>Bacteria</taxon>
        <taxon>Bacillati</taxon>
        <taxon>Bacillota</taxon>
        <taxon>Clostridia</taxon>
        <taxon>Lachnospirales</taxon>
        <taxon>Vallitaleaceae</taxon>
        <taxon>Vallitalea</taxon>
    </lineage>
</organism>
<evidence type="ECO:0000313" key="12">
    <source>
        <dbReference type="EMBL" id="QUI23590.1"/>
    </source>
</evidence>